<accession>A0ABV7KUE3</accession>
<organism evidence="1 2">
    <name type="scientific">Marinibaculum pumilum</name>
    <dbReference type="NCBI Taxonomy" id="1766165"/>
    <lineage>
        <taxon>Bacteria</taxon>
        <taxon>Pseudomonadati</taxon>
        <taxon>Pseudomonadota</taxon>
        <taxon>Alphaproteobacteria</taxon>
        <taxon>Rhodospirillales</taxon>
        <taxon>Rhodospirillaceae</taxon>
        <taxon>Marinibaculum</taxon>
    </lineage>
</organism>
<reference evidence="2" key="1">
    <citation type="journal article" date="2019" name="Int. J. Syst. Evol. Microbiol.">
        <title>The Global Catalogue of Microorganisms (GCM) 10K type strain sequencing project: providing services to taxonomists for standard genome sequencing and annotation.</title>
        <authorList>
            <consortium name="The Broad Institute Genomics Platform"/>
            <consortium name="The Broad Institute Genome Sequencing Center for Infectious Disease"/>
            <person name="Wu L."/>
            <person name="Ma J."/>
        </authorList>
    </citation>
    <scope>NUCLEOTIDE SEQUENCE [LARGE SCALE GENOMIC DNA]</scope>
    <source>
        <strain evidence="2">KCTC 42964</strain>
    </source>
</reference>
<name>A0ABV7KUE3_9PROT</name>
<keyword evidence="2" id="KW-1185">Reference proteome</keyword>
<proteinExistence type="predicted"/>
<dbReference type="Proteomes" id="UP001595528">
    <property type="component" value="Unassembled WGS sequence"/>
</dbReference>
<protein>
    <submittedName>
        <fullName evidence="1">Uncharacterized protein</fullName>
    </submittedName>
</protein>
<dbReference type="EMBL" id="JBHRTR010000005">
    <property type="protein sequence ID" value="MFC3225983.1"/>
    <property type="molecule type" value="Genomic_DNA"/>
</dbReference>
<comment type="caution">
    <text evidence="1">The sequence shown here is derived from an EMBL/GenBank/DDBJ whole genome shotgun (WGS) entry which is preliminary data.</text>
</comment>
<sequence length="209" mass="21986">MQALRHRLLYFFEQIASCLSPRLELRGFAERKKREFMLDRPIMPSRNPPMISPPTIMRRAFLAAALAPPLFLAPCPPAAAQSQTPEPALTAEECRLLLARNAAGTASGADYVPGVSTTGQTVAPADLPPDPGVSADAGGAASAFDQVEIKLLGPIEAEGGTGIGAQLRPGTLTVNTRTGQVLLDGKPLTGGQDDSLARYCAALEKRGAR</sequence>
<evidence type="ECO:0000313" key="1">
    <source>
        <dbReference type="EMBL" id="MFC3225983.1"/>
    </source>
</evidence>
<evidence type="ECO:0000313" key="2">
    <source>
        <dbReference type="Proteomes" id="UP001595528"/>
    </source>
</evidence>
<gene>
    <name evidence="1" type="ORF">ACFOGJ_01990</name>
</gene>